<feature type="domain" description="Band 7" evidence="2">
    <location>
        <begin position="25"/>
        <end position="121"/>
    </location>
</feature>
<dbReference type="GO" id="GO:0006508">
    <property type="term" value="P:proteolysis"/>
    <property type="evidence" value="ECO:0007669"/>
    <property type="project" value="UniProtKB-KW"/>
</dbReference>
<name>A0A7C1VK84_DESA2</name>
<accession>A0A7C1VK84</accession>
<dbReference type="PANTHER" id="PTHR42911">
    <property type="entry name" value="MODULATOR OF FTSH PROTEASE HFLC"/>
    <property type="match status" value="1"/>
</dbReference>
<evidence type="ECO:0000259" key="2">
    <source>
        <dbReference type="Pfam" id="PF01145"/>
    </source>
</evidence>
<dbReference type="SUPFAM" id="SSF117892">
    <property type="entry name" value="Band 7/SPFH domain"/>
    <property type="match status" value="1"/>
</dbReference>
<comment type="caution">
    <text evidence="3">The sequence shown here is derived from an EMBL/GenBank/DDBJ whole genome shotgun (WGS) entry which is preliminary data.</text>
</comment>
<keyword evidence="3" id="KW-0378">Hydrolase</keyword>
<dbReference type="InterPro" id="IPR036013">
    <property type="entry name" value="Band_7/SPFH_dom_sf"/>
</dbReference>
<dbReference type="InterPro" id="IPR001107">
    <property type="entry name" value="Band_7"/>
</dbReference>
<keyword evidence="3" id="KW-0645">Protease</keyword>
<proteinExistence type="predicted"/>
<dbReference type="GO" id="GO:0008233">
    <property type="term" value="F:peptidase activity"/>
    <property type="evidence" value="ECO:0007669"/>
    <property type="project" value="UniProtKB-KW"/>
</dbReference>
<feature type="non-terminal residue" evidence="3">
    <location>
        <position position="122"/>
    </location>
</feature>
<comment type="subcellular location">
    <subcellularLocation>
        <location evidence="1">Membrane</location>
        <topology evidence="1">Single-pass membrane protein</topology>
    </subcellularLocation>
</comment>
<dbReference type="AlphaFoldDB" id="A0A7C1VK84"/>
<reference evidence="3" key="1">
    <citation type="journal article" date="2020" name="mSystems">
        <title>Genome- and Community-Level Interaction Insights into Carbon Utilization and Element Cycling Functions of Hydrothermarchaeota in Hydrothermal Sediment.</title>
        <authorList>
            <person name="Zhou Z."/>
            <person name="Liu Y."/>
            <person name="Xu W."/>
            <person name="Pan J."/>
            <person name="Luo Z.H."/>
            <person name="Li M."/>
        </authorList>
    </citation>
    <scope>NUCLEOTIDE SEQUENCE [LARGE SCALE GENOMIC DNA]</scope>
    <source>
        <strain evidence="3">HyVt-389</strain>
    </source>
</reference>
<dbReference type="Gene3D" id="3.30.479.30">
    <property type="entry name" value="Band 7 domain"/>
    <property type="match status" value="1"/>
</dbReference>
<gene>
    <name evidence="3" type="ORF">ENI35_00065</name>
</gene>
<evidence type="ECO:0000313" key="3">
    <source>
        <dbReference type="EMBL" id="HEC67208.1"/>
    </source>
</evidence>
<protein>
    <submittedName>
        <fullName evidence="3">Protease modulator HflC</fullName>
    </submittedName>
</protein>
<dbReference type="Proteomes" id="UP000885738">
    <property type="component" value="Unassembled WGS sequence"/>
</dbReference>
<dbReference type="EMBL" id="DRIH01000003">
    <property type="protein sequence ID" value="HEC67208.1"/>
    <property type="molecule type" value="Genomic_DNA"/>
</dbReference>
<evidence type="ECO:0000256" key="1">
    <source>
        <dbReference type="ARBA" id="ARBA00004167"/>
    </source>
</evidence>
<dbReference type="GO" id="GO:0016020">
    <property type="term" value="C:membrane"/>
    <property type="evidence" value="ECO:0007669"/>
    <property type="project" value="UniProtKB-SubCell"/>
</dbReference>
<organism evidence="3">
    <name type="scientific">Desulfofervidus auxilii</name>
    <dbReference type="NCBI Taxonomy" id="1621989"/>
    <lineage>
        <taxon>Bacteria</taxon>
        <taxon>Pseudomonadati</taxon>
        <taxon>Thermodesulfobacteriota</taxon>
        <taxon>Candidatus Desulfofervidia</taxon>
        <taxon>Candidatus Desulfofervidales</taxon>
        <taxon>Candidatus Desulfofervidaceae</taxon>
        <taxon>Candidatus Desulfofervidus</taxon>
    </lineage>
</organism>
<dbReference type="PANTHER" id="PTHR42911:SF1">
    <property type="entry name" value="MODULATOR OF FTSH PROTEASE HFLC"/>
    <property type="match status" value="1"/>
</dbReference>
<dbReference type="Pfam" id="PF01145">
    <property type="entry name" value="Band_7"/>
    <property type="match status" value="1"/>
</dbReference>
<sequence>MKKYSGILFIVIFILLLGVWQCFFTVDQTEQAFLLQLGKPIGGILGPGLHFKIPFLQQVMHFEQRILAYDAAPAEILTKDKKNLVVDNYSKWQIADPLKFYQTVKTIEGAQSRLDDIIYAQL</sequence>